<dbReference type="EMBL" id="CZAB01000090">
    <property type="protein sequence ID" value="CUQ11708.1"/>
    <property type="molecule type" value="Genomic_DNA"/>
</dbReference>
<dbReference type="Proteomes" id="UP000095512">
    <property type="component" value="Unassembled WGS sequence"/>
</dbReference>
<evidence type="ECO:0008006" key="5">
    <source>
        <dbReference type="Google" id="ProtNLM"/>
    </source>
</evidence>
<dbReference type="Gene3D" id="3.30.2310.40">
    <property type="match status" value="1"/>
</dbReference>
<dbReference type="Proteomes" id="UP000251853">
    <property type="component" value="Unassembled WGS sequence"/>
</dbReference>
<gene>
    <name evidence="1" type="ORF">ERS852480_04897</name>
    <name evidence="2" type="ORF">NCTC11224_02392</name>
</gene>
<protein>
    <recommendedName>
        <fullName evidence="5">Motility quorum-sensing regulator, toxin of MqsA</fullName>
    </recommendedName>
</protein>
<proteinExistence type="predicted"/>
<evidence type="ECO:0000313" key="3">
    <source>
        <dbReference type="Proteomes" id="UP000095512"/>
    </source>
</evidence>
<name>A0A174TV23_9FIRM</name>
<dbReference type="EMBL" id="UAVW01000009">
    <property type="protein sequence ID" value="SQB11042.1"/>
    <property type="molecule type" value="Genomic_DNA"/>
</dbReference>
<evidence type="ECO:0000313" key="2">
    <source>
        <dbReference type="EMBL" id="SQB11042.1"/>
    </source>
</evidence>
<accession>A0A174TV23</accession>
<sequence>MMKKIKKYIMHSAEDKVLSIDQKDIEQYLSEVKEAVEKDNYRLDRNARRQDNINLFLDYVIDEAKAKEIILSLTVMDFSEILQNEHKGYEHENLYVFGKDVSLLERNGTEEKTVSLYIKFNKLENCFVIVISFHEQKHPLTYYFK</sequence>
<keyword evidence="4" id="KW-1185">Reference proteome</keyword>
<evidence type="ECO:0000313" key="4">
    <source>
        <dbReference type="Proteomes" id="UP000251853"/>
    </source>
</evidence>
<organism evidence="1 3">
    <name type="scientific">Enterocloster clostridioformis</name>
    <dbReference type="NCBI Taxonomy" id="1531"/>
    <lineage>
        <taxon>Bacteria</taxon>
        <taxon>Bacillati</taxon>
        <taxon>Bacillota</taxon>
        <taxon>Clostridia</taxon>
        <taxon>Lachnospirales</taxon>
        <taxon>Lachnospiraceae</taxon>
        <taxon>Enterocloster</taxon>
    </lineage>
</organism>
<reference evidence="2 4" key="2">
    <citation type="submission" date="2018-06" db="EMBL/GenBank/DDBJ databases">
        <authorList>
            <consortium name="Pathogen Informatics"/>
            <person name="Doyle S."/>
        </authorList>
    </citation>
    <scope>NUCLEOTIDE SEQUENCE [LARGE SCALE GENOMIC DNA]</scope>
    <source>
        <strain evidence="2 4">NCTC11224</strain>
    </source>
</reference>
<dbReference type="AlphaFoldDB" id="A0A174TV23"/>
<dbReference type="InterPro" id="IPR038493">
    <property type="entry name" value="MqsR_sf"/>
</dbReference>
<reference evidence="1 3" key="1">
    <citation type="submission" date="2015-09" db="EMBL/GenBank/DDBJ databases">
        <authorList>
            <consortium name="Pathogen Informatics"/>
        </authorList>
    </citation>
    <scope>NUCLEOTIDE SEQUENCE [LARGE SCALE GENOMIC DNA]</scope>
    <source>
        <strain evidence="1 3">2789STDY5834865</strain>
    </source>
</reference>
<evidence type="ECO:0000313" key="1">
    <source>
        <dbReference type="EMBL" id="CUQ11708.1"/>
    </source>
</evidence>